<dbReference type="AlphaFoldDB" id="A0A0A9DHN4"/>
<feature type="region of interest" description="Disordered" evidence="1">
    <location>
        <begin position="1"/>
        <end position="77"/>
    </location>
</feature>
<sequence length="148" mass="15965">MRLPAPQAQAMPPRPVAQRARPAQPGSWRECRRGGGNRRAATLRTTSGPATATGPAPTGGSATASRDGGGLGRGEQDGLGSFQTFLWSVSSISDFLSLCFSPRNLAGTDSGRRKMRQGHNGHFMSQSMAIRRKWHRREVNFQDGMEGK</sequence>
<protein>
    <submittedName>
        <fullName evidence="2">Uncharacterized protein</fullName>
    </submittedName>
</protein>
<reference evidence="2" key="1">
    <citation type="submission" date="2014-09" db="EMBL/GenBank/DDBJ databases">
        <authorList>
            <person name="Magalhaes I.L.F."/>
            <person name="Oliveira U."/>
            <person name="Santos F.R."/>
            <person name="Vidigal T.H.D.A."/>
            <person name="Brescovit A.D."/>
            <person name="Santos A.J."/>
        </authorList>
    </citation>
    <scope>NUCLEOTIDE SEQUENCE</scope>
    <source>
        <tissue evidence="2">Shoot tissue taken approximately 20 cm above the soil surface</tissue>
    </source>
</reference>
<proteinExistence type="predicted"/>
<accession>A0A0A9DHN4</accession>
<organism evidence="2">
    <name type="scientific">Arundo donax</name>
    <name type="common">Giant reed</name>
    <name type="synonym">Donax arundinaceus</name>
    <dbReference type="NCBI Taxonomy" id="35708"/>
    <lineage>
        <taxon>Eukaryota</taxon>
        <taxon>Viridiplantae</taxon>
        <taxon>Streptophyta</taxon>
        <taxon>Embryophyta</taxon>
        <taxon>Tracheophyta</taxon>
        <taxon>Spermatophyta</taxon>
        <taxon>Magnoliopsida</taxon>
        <taxon>Liliopsida</taxon>
        <taxon>Poales</taxon>
        <taxon>Poaceae</taxon>
        <taxon>PACMAD clade</taxon>
        <taxon>Arundinoideae</taxon>
        <taxon>Arundineae</taxon>
        <taxon>Arundo</taxon>
    </lineage>
</organism>
<evidence type="ECO:0000256" key="1">
    <source>
        <dbReference type="SAM" id="MobiDB-lite"/>
    </source>
</evidence>
<name>A0A0A9DHN4_ARUDO</name>
<feature type="compositionally biased region" description="Low complexity" evidence="1">
    <location>
        <begin position="1"/>
        <end position="25"/>
    </location>
</feature>
<feature type="compositionally biased region" description="Low complexity" evidence="1">
    <location>
        <begin position="45"/>
        <end position="66"/>
    </location>
</feature>
<evidence type="ECO:0000313" key="2">
    <source>
        <dbReference type="EMBL" id="JAD86188.1"/>
    </source>
</evidence>
<dbReference type="EMBL" id="GBRH01211707">
    <property type="protein sequence ID" value="JAD86188.1"/>
    <property type="molecule type" value="Transcribed_RNA"/>
</dbReference>
<reference evidence="2" key="2">
    <citation type="journal article" date="2015" name="Data Brief">
        <title>Shoot transcriptome of the giant reed, Arundo donax.</title>
        <authorList>
            <person name="Barrero R.A."/>
            <person name="Guerrero F.D."/>
            <person name="Moolhuijzen P."/>
            <person name="Goolsby J.A."/>
            <person name="Tidwell J."/>
            <person name="Bellgard S.E."/>
            <person name="Bellgard M.I."/>
        </authorList>
    </citation>
    <scope>NUCLEOTIDE SEQUENCE</scope>
    <source>
        <tissue evidence="2">Shoot tissue taken approximately 20 cm above the soil surface</tissue>
    </source>
</reference>